<dbReference type="InterPro" id="IPR002575">
    <property type="entry name" value="Aminoglycoside_PTrfase"/>
</dbReference>
<dbReference type="Gene3D" id="3.30.200.20">
    <property type="entry name" value="Phosphorylase Kinase, domain 1"/>
    <property type="match status" value="1"/>
</dbReference>
<dbReference type="Gene3D" id="3.90.1200.10">
    <property type="match status" value="1"/>
</dbReference>
<dbReference type="PANTHER" id="PTHR21310:SF37">
    <property type="entry name" value="AMINOGLYCOSIDE PHOSPHOTRANSFERASE DOMAIN-CONTAINING PROTEIN"/>
    <property type="match status" value="1"/>
</dbReference>
<evidence type="ECO:0000259" key="1">
    <source>
        <dbReference type="Pfam" id="PF01636"/>
    </source>
</evidence>
<sequence>MATPRPTPQLHWKTDTAGLENSLAFIHWDALLQYASKTRRELDGAADCSCRLSLEYNMGGLHVVRRVDFGDGCRWLARLQLAPPTPESCQRLRSEVDTMAAVRARSRIAVPRVFAYDLGEASGVGAAFMLMEFVPGDTAMDSFGGWHVHRGETPAPFRAKFHAALADIQVEMASVRFPKIGAIVCSGGQFEIGPVPGIGGPFDTSAQYFEAWAKTARFPYREATIRPRTPAHLADEVLAAIRSFPSAVRDLARWFPFHDGPFPLIHTDLYSSNIIIDEHYNVLSVIDWEGAFVGPWELVEFNKELSIVPPALDGPLYQETESSVAARHARAEFVNTVRGMEERRQLDTRLSAVLADEEVQAFSHAFWLYGEGRIGFYDRVLGLLDRRRVPRAHPE</sequence>
<protein>
    <recommendedName>
        <fullName evidence="1">Aminoglycoside phosphotransferase domain-containing protein</fullName>
    </recommendedName>
</protein>
<dbReference type="Proteomes" id="UP001586593">
    <property type="component" value="Unassembled WGS sequence"/>
</dbReference>
<evidence type="ECO:0000313" key="2">
    <source>
        <dbReference type="EMBL" id="KAL1844701.1"/>
    </source>
</evidence>
<feature type="domain" description="Aminoglycoside phosphotransferase" evidence="1">
    <location>
        <begin position="74"/>
        <end position="295"/>
    </location>
</feature>
<dbReference type="InterPro" id="IPR051678">
    <property type="entry name" value="AGP_Transferase"/>
</dbReference>
<gene>
    <name evidence="2" type="ORF">VTK73DRAFT_1999</name>
</gene>
<comment type="caution">
    <text evidence="2">The sequence shown here is derived from an EMBL/GenBank/DDBJ whole genome shotgun (WGS) entry which is preliminary data.</text>
</comment>
<dbReference type="Pfam" id="PF01636">
    <property type="entry name" value="APH"/>
    <property type="match status" value="1"/>
</dbReference>
<name>A0ABR3VSS8_9PEZI</name>
<reference evidence="2 3" key="1">
    <citation type="journal article" date="2024" name="Commun. Biol.">
        <title>Comparative genomic analysis of thermophilic fungi reveals convergent evolutionary adaptations and gene losses.</title>
        <authorList>
            <person name="Steindorff A.S."/>
            <person name="Aguilar-Pontes M.V."/>
            <person name="Robinson A.J."/>
            <person name="Andreopoulos B."/>
            <person name="LaButti K."/>
            <person name="Kuo A."/>
            <person name="Mondo S."/>
            <person name="Riley R."/>
            <person name="Otillar R."/>
            <person name="Haridas S."/>
            <person name="Lipzen A."/>
            <person name="Grimwood J."/>
            <person name="Schmutz J."/>
            <person name="Clum A."/>
            <person name="Reid I.D."/>
            <person name="Moisan M.C."/>
            <person name="Butler G."/>
            <person name="Nguyen T.T.M."/>
            <person name="Dewar K."/>
            <person name="Conant G."/>
            <person name="Drula E."/>
            <person name="Henrissat B."/>
            <person name="Hansel C."/>
            <person name="Singer S."/>
            <person name="Hutchinson M.I."/>
            <person name="de Vries R.P."/>
            <person name="Natvig D.O."/>
            <person name="Powell A.J."/>
            <person name="Tsang A."/>
            <person name="Grigoriev I.V."/>
        </authorList>
    </citation>
    <scope>NUCLEOTIDE SEQUENCE [LARGE SCALE GENOMIC DNA]</scope>
    <source>
        <strain evidence="2 3">ATCC 24622</strain>
    </source>
</reference>
<evidence type="ECO:0000313" key="3">
    <source>
        <dbReference type="Proteomes" id="UP001586593"/>
    </source>
</evidence>
<dbReference type="PANTHER" id="PTHR21310">
    <property type="entry name" value="AMINOGLYCOSIDE PHOSPHOTRANSFERASE-RELATED-RELATED"/>
    <property type="match status" value="1"/>
</dbReference>
<accession>A0ABR3VSS8</accession>
<dbReference type="SUPFAM" id="SSF56112">
    <property type="entry name" value="Protein kinase-like (PK-like)"/>
    <property type="match status" value="1"/>
</dbReference>
<organism evidence="2 3">
    <name type="scientific">Phialemonium thermophilum</name>
    <dbReference type="NCBI Taxonomy" id="223376"/>
    <lineage>
        <taxon>Eukaryota</taxon>
        <taxon>Fungi</taxon>
        <taxon>Dikarya</taxon>
        <taxon>Ascomycota</taxon>
        <taxon>Pezizomycotina</taxon>
        <taxon>Sordariomycetes</taxon>
        <taxon>Sordariomycetidae</taxon>
        <taxon>Cephalothecales</taxon>
        <taxon>Cephalothecaceae</taxon>
        <taxon>Phialemonium</taxon>
    </lineage>
</organism>
<proteinExistence type="predicted"/>
<keyword evidence="3" id="KW-1185">Reference proteome</keyword>
<dbReference type="EMBL" id="JAZHXJ010001523">
    <property type="protein sequence ID" value="KAL1844701.1"/>
    <property type="molecule type" value="Genomic_DNA"/>
</dbReference>
<dbReference type="InterPro" id="IPR011009">
    <property type="entry name" value="Kinase-like_dom_sf"/>
</dbReference>